<keyword evidence="3" id="KW-1185">Reference proteome</keyword>
<accession>A0ABR2ZZG2</accession>
<organism evidence="2 3">
    <name type="scientific">Marasmius tenuissimus</name>
    <dbReference type="NCBI Taxonomy" id="585030"/>
    <lineage>
        <taxon>Eukaryota</taxon>
        <taxon>Fungi</taxon>
        <taxon>Dikarya</taxon>
        <taxon>Basidiomycota</taxon>
        <taxon>Agaricomycotina</taxon>
        <taxon>Agaricomycetes</taxon>
        <taxon>Agaricomycetidae</taxon>
        <taxon>Agaricales</taxon>
        <taxon>Marasmiineae</taxon>
        <taxon>Marasmiaceae</taxon>
        <taxon>Marasmius</taxon>
    </lineage>
</organism>
<dbReference type="Gene3D" id="3.40.50.720">
    <property type="entry name" value="NAD(P)-binding Rossmann-like Domain"/>
    <property type="match status" value="1"/>
</dbReference>
<dbReference type="InterPro" id="IPR002347">
    <property type="entry name" value="SDR_fam"/>
</dbReference>
<gene>
    <name evidence="2" type="primary">RDH1_2</name>
    <name evidence="2" type="ORF">AAF712_006493</name>
</gene>
<dbReference type="GO" id="GO:0016630">
    <property type="term" value="F:protochlorophyllide reductase activity"/>
    <property type="evidence" value="ECO:0007669"/>
    <property type="project" value="UniProtKB-EC"/>
</dbReference>
<dbReference type="PANTHER" id="PTHR43157">
    <property type="entry name" value="PHOSPHATIDYLINOSITOL-GLYCAN BIOSYNTHESIS CLASS F PROTEIN-RELATED"/>
    <property type="match status" value="1"/>
</dbReference>
<reference evidence="2 3" key="1">
    <citation type="submission" date="2024-05" db="EMBL/GenBank/DDBJ databases">
        <title>A draft genome resource for the thread blight pathogen Marasmius tenuissimus strain MS-2.</title>
        <authorList>
            <person name="Yulfo-Soto G.E."/>
            <person name="Baruah I.K."/>
            <person name="Amoako-Attah I."/>
            <person name="Bukari Y."/>
            <person name="Meinhardt L.W."/>
            <person name="Bailey B.A."/>
            <person name="Cohen S.P."/>
        </authorList>
    </citation>
    <scope>NUCLEOTIDE SEQUENCE [LARGE SCALE GENOMIC DNA]</scope>
    <source>
        <strain evidence="2 3">MS-2</strain>
    </source>
</reference>
<name>A0ABR2ZZG2_9AGAR</name>
<dbReference type="SUPFAM" id="SSF51735">
    <property type="entry name" value="NAD(P)-binding Rossmann-fold domains"/>
    <property type="match status" value="1"/>
</dbReference>
<sequence length="104" mass="11479">MPFHTFRKMLSQSFPPKPTFSVDQIPDLSGRVVMVTGGNTGIGYETAKAVLAKNAKVYIACRSSEKGQSAITRLREQTGKDAHFLKLDLSSFASIEQAVQEFLR</sequence>
<evidence type="ECO:0000256" key="1">
    <source>
        <dbReference type="ARBA" id="ARBA00023002"/>
    </source>
</evidence>
<evidence type="ECO:0000313" key="3">
    <source>
        <dbReference type="Proteomes" id="UP001437256"/>
    </source>
</evidence>
<dbReference type="Proteomes" id="UP001437256">
    <property type="component" value="Unassembled WGS sequence"/>
</dbReference>
<dbReference type="EMBL" id="JBBXMP010000035">
    <property type="protein sequence ID" value="KAL0066451.1"/>
    <property type="molecule type" value="Genomic_DNA"/>
</dbReference>
<dbReference type="InterPro" id="IPR036291">
    <property type="entry name" value="NAD(P)-bd_dom_sf"/>
</dbReference>
<comment type="caution">
    <text evidence="2">The sequence shown here is derived from an EMBL/GenBank/DDBJ whole genome shotgun (WGS) entry which is preliminary data.</text>
</comment>
<dbReference type="PANTHER" id="PTHR43157:SF31">
    <property type="entry name" value="PHOSPHATIDYLINOSITOL-GLYCAN BIOSYNTHESIS CLASS F PROTEIN"/>
    <property type="match status" value="1"/>
</dbReference>
<dbReference type="Pfam" id="PF00106">
    <property type="entry name" value="adh_short"/>
    <property type="match status" value="1"/>
</dbReference>
<keyword evidence="1 2" id="KW-0560">Oxidoreductase</keyword>
<protein>
    <submittedName>
        <fullName evidence="2">Short-chain alcohol dehydrogenase</fullName>
        <ecNumber evidence="2">1.3.1.33</ecNumber>
    </submittedName>
</protein>
<proteinExistence type="predicted"/>
<evidence type="ECO:0000313" key="2">
    <source>
        <dbReference type="EMBL" id="KAL0066451.1"/>
    </source>
</evidence>
<dbReference type="EC" id="1.3.1.33" evidence="2"/>